<dbReference type="EMBL" id="BPLR01000239">
    <property type="protein sequence ID" value="GIY93154.1"/>
    <property type="molecule type" value="Genomic_DNA"/>
</dbReference>
<protein>
    <submittedName>
        <fullName evidence="2">Uncharacterized protein</fullName>
    </submittedName>
</protein>
<dbReference type="Proteomes" id="UP001054945">
    <property type="component" value="Unassembled WGS sequence"/>
</dbReference>
<keyword evidence="1" id="KW-0812">Transmembrane</keyword>
<keyword evidence="1" id="KW-1133">Transmembrane helix</keyword>
<keyword evidence="1" id="KW-0472">Membrane</keyword>
<feature type="transmembrane region" description="Helical" evidence="1">
    <location>
        <begin position="36"/>
        <end position="53"/>
    </location>
</feature>
<gene>
    <name evidence="2" type="ORF">CEXT_240861</name>
</gene>
<comment type="caution">
    <text evidence="2">The sequence shown here is derived from an EMBL/GenBank/DDBJ whole genome shotgun (WGS) entry which is preliminary data.</text>
</comment>
<organism evidence="2 3">
    <name type="scientific">Caerostris extrusa</name>
    <name type="common">Bark spider</name>
    <name type="synonym">Caerostris bankana</name>
    <dbReference type="NCBI Taxonomy" id="172846"/>
    <lineage>
        <taxon>Eukaryota</taxon>
        <taxon>Metazoa</taxon>
        <taxon>Ecdysozoa</taxon>
        <taxon>Arthropoda</taxon>
        <taxon>Chelicerata</taxon>
        <taxon>Arachnida</taxon>
        <taxon>Araneae</taxon>
        <taxon>Araneomorphae</taxon>
        <taxon>Entelegynae</taxon>
        <taxon>Araneoidea</taxon>
        <taxon>Araneidae</taxon>
        <taxon>Caerostris</taxon>
    </lineage>
</organism>
<evidence type="ECO:0000313" key="3">
    <source>
        <dbReference type="Proteomes" id="UP001054945"/>
    </source>
</evidence>
<keyword evidence="3" id="KW-1185">Reference proteome</keyword>
<reference evidence="2 3" key="1">
    <citation type="submission" date="2021-06" db="EMBL/GenBank/DDBJ databases">
        <title>Caerostris extrusa draft genome.</title>
        <authorList>
            <person name="Kono N."/>
            <person name="Arakawa K."/>
        </authorList>
    </citation>
    <scope>NUCLEOTIDE SEQUENCE [LARGE SCALE GENOMIC DNA]</scope>
</reference>
<accession>A0AAV4XHA9</accession>
<evidence type="ECO:0000313" key="2">
    <source>
        <dbReference type="EMBL" id="GIY93154.1"/>
    </source>
</evidence>
<sequence length="80" mass="9219">MAAFRPSPRGLFANTCSLGQREEIFLVADAETPFPILKDIFFLLFFLMMYLMVRERDFCFCVARKRAGSSYGSVVFQLSF</sequence>
<dbReference type="AlphaFoldDB" id="A0AAV4XHA9"/>
<name>A0AAV4XHA9_CAEEX</name>
<evidence type="ECO:0000256" key="1">
    <source>
        <dbReference type="SAM" id="Phobius"/>
    </source>
</evidence>
<proteinExistence type="predicted"/>